<protein>
    <submittedName>
        <fullName evidence="2">Uncharacterized protein</fullName>
    </submittedName>
</protein>
<evidence type="ECO:0000313" key="2">
    <source>
        <dbReference type="EMBL" id="KIY70656.1"/>
    </source>
</evidence>
<keyword evidence="3" id="KW-1185">Reference proteome</keyword>
<dbReference type="OrthoDB" id="3219649at2759"/>
<dbReference type="EMBL" id="KN880465">
    <property type="protein sequence ID" value="KIY70656.1"/>
    <property type="molecule type" value="Genomic_DNA"/>
</dbReference>
<dbReference type="Proteomes" id="UP000054007">
    <property type="component" value="Unassembled WGS sequence"/>
</dbReference>
<gene>
    <name evidence="2" type="ORF">CYLTODRAFT_391787</name>
</gene>
<name>A0A0D7BM25_9AGAR</name>
<feature type="chain" id="PRO_5002317544" evidence="1">
    <location>
        <begin position="18"/>
        <end position="189"/>
    </location>
</feature>
<organism evidence="2 3">
    <name type="scientific">Cylindrobasidium torrendii FP15055 ss-10</name>
    <dbReference type="NCBI Taxonomy" id="1314674"/>
    <lineage>
        <taxon>Eukaryota</taxon>
        <taxon>Fungi</taxon>
        <taxon>Dikarya</taxon>
        <taxon>Basidiomycota</taxon>
        <taxon>Agaricomycotina</taxon>
        <taxon>Agaricomycetes</taxon>
        <taxon>Agaricomycetidae</taxon>
        <taxon>Agaricales</taxon>
        <taxon>Marasmiineae</taxon>
        <taxon>Physalacriaceae</taxon>
        <taxon>Cylindrobasidium</taxon>
    </lineage>
</organism>
<reference evidence="2 3" key="1">
    <citation type="journal article" date="2015" name="Fungal Genet. Biol.">
        <title>Evolution of novel wood decay mechanisms in Agaricales revealed by the genome sequences of Fistulina hepatica and Cylindrobasidium torrendii.</title>
        <authorList>
            <person name="Floudas D."/>
            <person name="Held B.W."/>
            <person name="Riley R."/>
            <person name="Nagy L.G."/>
            <person name="Koehler G."/>
            <person name="Ransdell A.S."/>
            <person name="Younus H."/>
            <person name="Chow J."/>
            <person name="Chiniquy J."/>
            <person name="Lipzen A."/>
            <person name="Tritt A."/>
            <person name="Sun H."/>
            <person name="Haridas S."/>
            <person name="LaButti K."/>
            <person name="Ohm R.A."/>
            <person name="Kues U."/>
            <person name="Blanchette R.A."/>
            <person name="Grigoriev I.V."/>
            <person name="Minto R.E."/>
            <person name="Hibbett D.S."/>
        </authorList>
    </citation>
    <scope>NUCLEOTIDE SEQUENCE [LARGE SCALE GENOMIC DNA]</scope>
    <source>
        <strain evidence="2 3">FP15055 ss-10</strain>
    </source>
</reference>
<evidence type="ECO:0000313" key="3">
    <source>
        <dbReference type="Proteomes" id="UP000054007"/>
    </source>
</evidence>
<feature type="signal peptide" evidence="1">
    <location>
        <begin position="1"/>
        <end position="17"/>
    </location>
</feature>
<keyword evidence="1" id="KW-0732">Signal</keyword>
<proteinExistence type="predicted"/>
<sequence length="189" mass="20255">MFLHPVYLATLLVGALAAPHEERSGTKLTQAQAEARLVPENIIAYSTGGCTTKTVSTCTSYDGIYSGTVDGVITLKNAAGVSGLTITGGTEVGHASGTYSHSNGYKVDVRHQTGLDNYIHNTFTKIANRADGYPQWQAASGNLYCVGFSSITSCFRTSVMHRMRETIGILHTFEGCSRYLSDQPCPSAY</sequence>
<accession>A0A0D7BM25</accession>
<evidence type="ECO:0000256" key="1">
    <source>
        <dbReference type="SAM" id="SignalP"/>
    </source>
</evidence>
<dbReference type="AlphaFoldDB" id="A0A0D7BM25"/>